<reference evidence="8" key="1">
    <citation type="submission" date="2020-05" db="EMBL/GenBank/DDBJ databases">
        <title>Phylogenomic resolution of chytrid fungi.</title>
        <authorList>
            <person name="Stajich J.E."/>
            <person name="Amses K."/>
            <person name="Simmons R."/>
            <person name="Seto K."/>
            <person name="Myers J."/>
            <person name="Bonds A."/>
            <person name="Quandt C.A."/>
            <person name="Barry K."/>
            <person name="Liu P."/>
            <person name="Grigoriev I."/>
            <person name="Longcore J.E."/>
            <person name="James T.Y."/>
        </authorList>
    </citation>
    <scope>NUCLEOTIDE SEQUENCE</scope>
    <source>
        <strain evidence="8">JEL0513</strain>
    </source>
</reference>
<proteinExistence type="inferred from homology"/>
<keyword evidence="9" id="KW-1185">Reference proteome</keyword>
<protein>
    <recommendedName>
        <fullName evidence="3">type II protein arginine methyltransferase</fullName>
        <ecNumber evidence="3">2.1.1.320</ecNumber>
    </recommendedName>
</protein>
<evidence type="ECO:0000256" key="2">
    <source>
        <dbReference type="ARBA" id="ARBA00005891"/>
    </source>
</evidence>
<evidence type="ECO:0000256" key="6">
    <source>
        <dbReference type="ARBA" id="ARBA00023128"/>
    </source>
</evidence>
<evidence type="ECO:0000313" key="8">
    <source>
        <dbReference type="EMBL" id="KAJ3106357.1"/>
    </source>
</evidence>
<dbReference type="PANTHER" id="PTHR12049:SF7">
    <property type="entry name" value="PROTEIN ARGININE METHYLTRANSFERASE NDUFAF7, MITOCHONDRIAL"/>
    <property type="match status" value="1"/>
</dbReference>
<comment type="catalytic activity">
    <reaction evidence="7">
        <text>L-arginyl-[protein] + 2 S-adenosyl-L-methionine = N(omega),N(omega)'-dimethyl-L-arginyl-[protein] + 2 S-adenosyl-L-homocysteine + 2 H(+)</text>
        <dbReference type="Rhea" id="RHEA:48108"/>
        <dbReference type="Rhea" id="RHEA-COMP:10532"/>
        <dbReference type="Rhea" id="RHEA-COMP:11992"/>
        <dbReference type="ChEBI" id="CHEBI:15378"/>
        <dbReference type="ChEBI" id="CHEBI:29965"/>
        <dbReference type="ChEBI" id="CHEBI:57856"/>
        <dbReference type="ChEBI" id="CHEBI:59789"/>
        <dbReference type="ChEBI" id="CHEBI:88221"/>
        <dbReference type="EC" id="2.1.1.320"/>
    </reaction>
</comment>
<keyword evidence="4" id="KW-0489">Methyltransferase</keyword>
<name>A0AAD5STZ9_9FUNG</name>
<evidence type="ECO:0000256" key="4">
    <source>
        <dbReference type="ARBA" id="ARBA00022603"/>
    </source>
</evidence>
<evidence type="ECO:0000256" key="3">
    <source>
        <dbReference type="ARBA" id="ARBA00011935"/>
    </source>
</evidence>
<gene>
    <name evidence="8" type="primary">NDUFAF7</name>
    <name evidence="8" type="ORF">HK100_003741</name>
</gene>
<dbReference type="EC" id="2.1.1.320" evidence="3"/>
<dbReference type="EMBL" id="JADGJH010001959">
    <property type="protein sequence ID" value="KAJ3106357.1"/>
    <property type="molecule type" value="Genomic_DNA"/>
</dbReference>
<dbReference type="Pfam" id="PF02636">
    <property type="entry name" value="Methyltransf_28"/>
    <property type="match status" value="1"/>
</dbReference>
<comment type="similarity">
    <text evidence="2">Belongs to the NDUFAF7 family.</text>
</comment>
<dbReference type="GO" id="GO:0032259">
    <property type="term" value="P:methylation"/>
    <property type="evidence" value="ECO:0007669"/>
    <property type="project" value="UniProtKB-KW"/>
</dbReference>
<evidence type="ECO:0000313" key="9">
    <source>
        <dbReference type="Proteomes" id="UP001211907"/>
    </source>
</evidence>
<dbReference type="Proteomes" id="UP001211907">
    <property type="component" value="Unassembled WGS sequence"/>
</dbReference>
<dbReference type="InterPro" id="IPR003788">
    <property type="entry name" value="NDUFAF7"/>
</dbReference>
<dbReference type="InterPro" id="IPR029063">
    <property type="entry name" value="SAM-dependent_MTases_sf"/>
</dbReference>
<dbReference type="PANTHER" id="PTHR12049">
    <property type="entry name" value="PROTEIN ARGININE METHYLTRANSFERASE NDUFAF7, MITOCHONDRIAL"/>
    <property type="match status" value="1"/>
</dbReference>
<comment type="subcellular location">
    <subcellularLocation>
        <location evidence="1">Mitochondrion</location>
    </subcellularLocation>
</comment>
<comment type="caution">
    <text evidence="8">The sequence shown here is derived from an EMBL/GenBank/DDBJ whole genome shotgun (WGS) entry which is preliminary data.</text>
</comment>
<dbReference type="SUPFAM" id="SSF53335">
    <property type="entry name" value="S-adenosyl-L-methionine-dependent methyltransferases"/>
    <property type="match status" value="1"/>
</dbReference>
<evidence type="ECO:0000256" key="7">
    <source>
        <dbReference type="ARBA" id="ARBA00048612"/>
    </source>
</evidence>
<dbReference type="GO" id="GO:0035243">
    <property type="term" value="F:protein-arginine omega-N symmetric methyltransferase activity"/>
    <property type="evidence" value="ECO:0007669"/>
    <property type="project" value="UniProtKB-EC"/>
</dbReference>
<sequence>MFKFLRLAWMRTKVSSSRNYNTNSNLNGPAAPVVIKATTVAKESLSPLARHLSDTIRISGPISTAQYMRQALTHPLGGYYMRQDVFGTAGDFTTSPEISQMFGELIGVWLVAQWQLMGSPGVVRIVELGPGRGTLMADVLRTVTQFASFSSAIAAVDLVEASPFLREMQAKLLTGESENFGVAPEKSDQILDAIENVQKGFRINWHESIDSIERGVPILLIAHEFFDAMPVYQFQMGSTGWREVLVDVDDSTSSPYNFRFILSPGATKASVTLLKDSRYLRFKEGSRIEVAPDSYAHAHTIGERINQDGGFALAIDYGKDLIMANTLRGVQKHKFVSPLSLPGDSDLTADVDFTFLHQAFEDSGAKATKILTQADFLRSMGIINRLQVLMKVASPDKRKDLAKSYERLVGSSLTNGMGEIYKFIAVTRKNDPAPNRRLDSYVALLLSRRSNSCSKNFLYYGWYDLRQLLRGRSIVSHVNSNFVVNYGVSCLSRTRRIPILNIFGKFPVDFEAEKDLKEMKHGRQTPILLLYDANTLVDSKKFLRPIITPFELEIALVGAGGGWEWNGEYKTDLAKLAEQIGVEAANVKERAGEGDSDGEPYFSLVTEGYKSRKQYGDVEIKDEKQTERAHLNEKRTWKGVEIKQGGTAVENAAVGRSGVCYTAEGEPE</sequence>
<dbReference type="Gene3D" id="3.40.50.12710">
    <property type="match status" value="1"/>
</dbReference>
<organism evidence="8 9">
    <name type="scientific">Physocladia obscura</name>
    <dbReference type="NCBI Taxonomy" id="109957"/>
    <lineage>
        <taxon>Eukaryota</taxon>
        <taxon>Fungi</taxon>
        <taxon>Fungi incertae sedis</taxon>
        <taxon>Chytridiomycota</taxon>
        <taxon>Chytridiomycota incertae sedis</taxon>
        <taxon>Chytridiomycetes</taxon>
        <taxon>Chytridiales</taxon>
        <taxon>Chytriomycetaceae</taxon>
        <taxon>Physocladia</taxon>
    </lineage>
</organism>
<dbReference type="GO" id="GO:0032981">
    <property type="term" value="P:mitochondrial respiratory chain complex I assembly"/>
    <property type="evidence" value="ECO:0007669"/>
    <property type="project" value="TreeGrafter"/>
</dbReference>
<dbReference type="AlphaFoldDB" id="A0AAD5STZ9"/>
<accession>A0AAD5STZ9</accession>
<keyword evidence="5" id="KW-0808">Transferase</keyword>
<dbReference type="InterPro" id="IPR038375">
    <property type="entry name" value="NDUFAF7_sf"/>
</dbReference>
<evidence type="ECO:0000256" key="5">
    <source>
        <dbReference type="ARBA" id="ARBA00022679"/>
    </source>
</evidence>
<dbReference type="GO" id="GO:0005739">
    <property type="term" value="C:mitochondrion"/>
    <property type="evidence" value="ECO:0007669"/>
    <property type="project" value="UniProtKB-SubCell"/>
</dbReference>
<evidence type="ECO:0000256" key="1">
    <source>
        <dbReference type="ARBA" id="ARBA00004173"/>
    </source>
</evidence>
<keyword evidence="6" id="KW-0496">Mitochondrion</keyword>